<organism evidence="1 2">
    <name type="scientific">Oceanipulchritudo coccoides</name>
    <dbReference type="NCBI Taxonomy" id="2706888"/>
    <lineage>
        <taxon>Bacteria</taxon>
        <taxon>Pseudomonadati</taxon>
        <taxon>Verrucomicrobiota</taxon>
        <taxon>Opitutia</taxon>
        <taxon>Puniceicoccales</taxon>
        <taxon>Oceanipulchritudinaceae</taxon>
        <taxon>Oceanipulchritudo</taxon>
    </lineage>
</organism>
<protein>
    <submittedName>
        <fullName evidence="1">Uncharacterized protein</fullName>
    </submittedName>
</protein>
<comment type="caution">
    <text evidence="1">The sequence shown here is derived from an EMBL/GenBank/DDBJ whole genome shotgun (WGS) entry which is preliminary data.</text>
</comment>
<dbReference type="AlphaFoldDB" id="A0A6B2M094"/>
<accession>A0A6B2M094</accession>
<dbReference type="Proteomes" id="UP000478417">
    <property type="component" value="Unassembled WGS sequence"/>
</dbReference>
<dbReference type="InterPro" id="IPR036514">
    <property type="entry name" value="SGNH_hydro_sf"/>
</dbReference>
<keyword evidence="2" id="KW-1185">Reference proteome</keyword>
<evidence type="ECO:0000313" key="1">
    <source>
        <dbReference type="EMBL" id="NDV61729.1"/>
    </source>
</evidence>
<name>A0A6B2M094_9BACT</name>
<dbReference type="RefSeq" id="WP_163962921.1">
    <property type="nucleotide sequence ID" value="NZ_JAAGNX010000001.1"/>
</dbReference>
<dbReference type="EMBL" id="JAAGNX010000001">
    <property type="protein sequence ID" value="NDV61729.1"/>
    <property type="molecule type" value="Genomic_DNA"/>
</dbReference>
<proteinExistence type="predicted"/>
<reference evidence="1 2" key="1">
    <citation type="submission" date="2020-02" db="EMBL/GenBank/DDBJ databases">
        <title>Albibacoteraceae fam. nov., the first described family within the subdivision 4 Verrucomicrobia.</title>
        <authorList>
            <person name="Xi F."/>
        </authorList>
    </citation>
    <scope>NUCLEOTIDE SEQUENCE [LARGE SCALE GENOMIC DNA]</scope>
    <source>
        <strain evidence="1 2">CK1056</strain>
    </source>
</reference>
<gene>
    <name evidence="1" type="ORF">G0Q06_04635</name>
</gene>
<evidence type="ECO:0000313" key="2">
    <source>
        <dbReference type="Proteomes" id="UP000478417"/>
    </source>
</evidence>
<sequence>MTLLPFETICSEPNNLNTNWDPEVGLWYSPGPGHTFAVQGLERVHIGRAAANRLLNAAAMNRLDEIESTWVLKALRNMQDLDPDSQTYGCMRWYAEETKVDDTNAAFFIGLPLIVIKSQYSEQLEPDGLEILDTILGDLQTWFVGAVYDHPRVYYPNKFLGDLVCAWLLLDRSGNEEQMSSVANEMLKSANYWTEHGWGWGEHMSDGYTGVCLNELSLLLCLSENLPEPVRGAYTGLINDLLTIEDIYGGLPRVPAVRSYAFTNSPKHQNYRDIVRDWRTEEFMAQKDSLNLGHILNNLDWHNRVAPRKPQGTHIQIKCFNNNFAQAWLQDDIRVGSLSAFPLMPTAEHNGWGLAWQSFPVALWKPEGDWGFLQWLVEEDGSQRAHPAIEWGSAYLNNALSEAISPPIVGQTYTLQHQGNILVLRILPATDMNWEMAADQYRIINNHGEIEALSQKGNWSQLLLDYEGRQVSINHIDLMDLHGPALQENEFGGIDWRVTWPNKDLQAPPANELGKHMLIGIWGISIDGKITSAPELIPLETVPMQRNPEQQPYVLKWKWPGIDWHVEIDPLSPNPLKRSLPAEAAYDFKLLKELPKPENTKPLGEHIKRTMHLLSTSTKERPNKVKILFYGQSITRQDYSREIIEAQLREQFPHAQLEVLNPAIGGYEAPRSLLTMHHTLIPEQPDLVVFHVYSGEEDGTYEEILRQIRTKTSAELICVTHHLDNYGPEIDAKKDKASQLRRELAEKYGAELVEVREEWREYIKMHDLKVHDFLVDKIHLNTHGGELWGALQARHFQVQPGTPVEWEDKVTRIDLRDAIPSTFQYNHSEWNSGIDGLSTRGENATLTIPFKGSRVDVISHTGSGQAEIRVDGKRPSELLSNWAATLPSPTPFDYRPAIMRVMLHGQPIKEKWTVTVESCSDDGNEFSYAVKGSVSGHQGSGDHTGNFLSDNGVIELRPEWFTMEHVIRIKNEPIPTPFEITWEVYPMLVDVWDLSPRPDNPSGQTTLIQCLPHGEHELEIQLVEGALSLEQLLNHRYSTKK</sequence>
<dbReference type="SUPFAM" id="SSF52266">
    <property type="entry name" value="SGNH hydrolase"/>
    <property type="match status" value="1"/>
</dbReference>
<dbReference type="Gene3D" id="3.40.50.1110">
    <property type="entry name" value="SGNH hydrolase"/>
    <property type="match status" value="1"/>
</dbReference>
<dbReference type="GO" id="GO:0016788">
    <property type="term" value="F:hydrolase activity, acting on ester bonds"/>
    <property type="evidence" value="ECO:0007669"/>
    <property type="project" value="UniProtKB-ARBA"/>
</dbReference>